<evidence type="ECO:0000313" key="6">
    <source>
        <dbReference type="EMBL" id="GAA3390565.1"/>
    </source>
</evidence>
<dbReference type="InterPro" id="IPR009057">
    <property type="entry name" value="Homeodomain-like_sf"/>
</dbReference>
<protein>
    <submittedName>
        <fullName evidence="6">AraC family transcriptional regulator</fullName>
    </submittedName>
</protein>
<proteinExistence type="predicted"/>
<feature type="compositionally biased region" description="Low complexity" evidence="4">
    <location>
        <begin position="291"/>
        <end position="318"/>
    </location>
</feature>
<evidence type="ECO:0000256" key="3">
    <source>
        <dbReference type="ARBA" id="ARBA00023163"/>
    </source>
</evidence>
<keyword evidence="2" id="KW-0238">DNA-binding</keyword>
<feature type="domain" description="HTH araC/xylS-type" evidence="5">
    <location>
        <begin position="190"/>
        <end position="288"/>
    </location>
</feature>
<dbReference type="Pfam" id="PF12852">
    <property type="entry name" value="Cupin_6"/>
    <property type="match status" value="1"/>
</dbReference>
<dbReference type="RefSeq" id="WP_345730151.1">
    <property type="nucleotide sequence ID" value="NZ_BAAAYN010000029.1"/>
</dbReference>
<comment type="caution">
    <text evidence="6">The sequence shown here is derived from an EMBL/GenBank/DDBJ whole genome shotgun (WGS) entry which is preliminary data.</text>
</comment>
<dbReference type="InterPro" id="IPR018060">
    <property type="entry name" value="HTH_AraC"/>
</dbReference>
<accession>A0ABP6T310</accession>
<keyword evidence="1" id="KW-0805">Transcription regulation</keyword>
<dbReference type="InterPro" id="IPR018062">
    <property type="entry name" value="HTH_AraC-typ_CS"/>
</dbReference>
<name>A0ABP6T310_9ACTN</name>
<evidence type="ECO:0000256" key="1">
    <source>
        <dbReference type="ARBA" id="ARBA00023015"/>
    </source>
</evidence>
<evidence type="ECO:0000256" key="4">
    <source>
        <dbReference type="SAM" id="MobiDB-lite"/>
    </source>
</evidence>
<dbReference type="SMART" id="SM00342">
    <property type="entry name" value="HTH_ARAC"/>
    <property type="match status" value="1"/>
</dbReference>
<dbReference type="PANTHER" id="PTHR46796">
    <property type="entry name" value="HTH-TYPE TRANSCRIPTIONAL ACTIVATOR RHAS-RELATED"/>
    <property type="match status" value="1"/>
</dbReference>
<evidence type="ECO:0000256" key="2">
    <source>
        <dbReference type="ARBA" id="ARBA00023125"/>
    </source>
</evidence>
<keyword evidence="7" id="KW-1185">Reference proteome</keyword>
<dbReference type="InterPro" id="IPR050204">
    <property type="entry name" value="AraC_XylS_family_regulators"/>
</dbReference>
<dbReference type="Pfam" id="PF12833">
    <property type="entry name" value="HTH_18"/>
    <property type="match status" value="1"/>
</dbReference>
<dbReference type="Proteomes" id="UP001501676">
    <property type="component" value="Unassembled WGS sequence"/>
</dbReference>
<reference evidence="7" key="1">
    <citation type="journal article" date="2019" name="Int. J. Syst. Evol. Microbiol.">
        <title>The Global Catalogue of Microorganisms (GCM) 10K type strain sequencing project: providing services to taxonomists for standard genome sequencing and annotation.</title>
        <authorList>
            <consortium name="The Broad Institute Genomics Platform"/>
            <consortium name="The Broad Institute Genome Sequencing Center for Infectious Disease"/>
            <person name="Wu L."/>
            <person name="Ma J."/>
        </authorList>
    </citation>
    <scope>NUCLEOTIDE SEQUENCE [LARGE SCALE GENOMIC DNA]</scope>
    <source>
        <strain evidence="7">JCM 9458</strain>
    </source>
</reference>
<evidence type="ECO:0000259" key="5">
    <source>
        <dbReference type="PROSITE" id="PS01124"/>
    </source>
</evidence>
<organism evidence="6 7">
    <name type="scientific">Cryptosporangium minutisporangium</name>
    <dbReference type="NCBI Taxonomy" id="113569"/>
    <lineage>
        <taxon>Bacteria</taxon>
        <taxon>Bacillati</taxon>
        <taxon>Actinomycetota</taxon>
        <taxon>Actinomycetes</taxon>
        <taxon>Cryptosporangiales</taxon>
        <taxon>Cryptosporangiaceae</taxon>
        <taxon>Cryptosporangium</taxon>
    </lineage>
</organism>
<dbReference type="Gene3D" id="1.10.10.60">
    <property type="entry name" value="Homeodomain-like"/>
    <property type="match status" value="1"/>
</dbReference>
<dbReference type="SUPFAM" id="SSF46689">
    <property type="entry name" value="Homeodomain-like"/>
    <property type="match status" value="2"/>
</dbReference>
<dbReference type="PANTHER" id="PTHR46796:SF13">
    <property type="entry name" value="HTH-TYPE TRANSCRIPTIONAL ACTIVATOR RHAS"/>
    <property type="match status" value="1"/>
</dbReference>
<dbReference type="InterPro" id="IPR032783">
    <property type="entry name" value="AraC_lig"/>
</dbReference>
<sequence>MESPAWRAPVSWQASASPADAVSNLLDRLRWTAIGYSRDAIGPGAGRSFRGAETRFHHVVAGTVTIIGSAGPVRLGPNDAALALRGGDYAVRAETTAVVLSAALEEVGGPDLVADRLPLLLLNCGFATKEPLAAMLLDRMEAEVADARPGAASVVSQLANVVAATALRAWVENGCDVEGWHRAAGDPDIARVTAAVRDDPGQPWTVDRLARVAHASRSMFAERFRLVVGESPGRYVLRIRMERAKQLLRRDGWSVARTAVALGYGSEAAFSRAFRRFVGVPPSAWRQTSRPAADGPGLPPVVGAGAGADVTSGAAPRG</sequence>
<gene>
    <name evidence="6" type="ORF">GCM10020369_44990</name>
</gene>
<keyword evidence="3" id="KW-0804">Transcription</keyword>
<dbReference type="PROSITE" id="PS00041">
    <property type="entry name" value="HTH_ARAC_FAMILY_1"/>
    <property type="match status" value="1"/>
</dbReference>
<evidence type="ECO:0000313" key="7">
    <source>
        <dbReference type="Proteomes" id="UP001501676"/>
    </source>
</evidence>
<dbReference type="EMBL" id="BAAAYN010000029">
    <property type="protein sequence ID" value="GAA3390565.1"/>
    <property type="molecule type" value="Genomic_DNA"/>
</dbReference>
<dbReference type="PROSITE" id="PS01124">
    <property type="entry name" value="HTH_ARAC_FAMILY_2"/>
    <property type="match status" value="1"/>
</dbReference>
<feature type="region of interest" description="Disordered" evidence="4">
    <location>
        <begin position="285"/>
        <end position="318"/>
    </location>
</feature>